<evidence type="ECO:0000256" key="1">
    <source>
        <dbReference type="SAM" id="MobiDB-lite"/>
    </source>
</evidence>
<evidence type="ECO:0000313" key="4">
    <source>
        <dbReference type="Proteomes" id="UP001597135"/>
    </source>
</evidence>
<dbReference type="InterPro" id="IPR004714">
    <property type="entry name" value="Cyt_oxidase_maturation_cbb3"/>
</dbReference>
<keyword evidence="2" id="KW-1133">Transmembrane helix</keyword>
<evidence type="ECO:0000256" key="2">
    <source>
        <dbReference type="SAM" id="Phobius"/>
    </source>
</evidence>
<gene>
    <name evidence="3" type="primary">ccoS</name>
    <name evidence="3" type="ORF">ACFQ4E_09115</name>
</gene>
<keyword evidence="2" id="KW-0812">Transmembrane</keyword>
<reference evidence="4" key="1">
    <citation type="journal article" date="2019" name="Int. J. Syst. Evol. Microbiol.">
        <title>The Global Catalogue of Microorganisms (GCM) 10K type strain sequencing project: providing services to taxonomists for standard genome sequencing and annotation.</title>
        <authorList>
            <consortium name="The Broad Institute Genomics Platform"/>
            <consortium name="The Broad Institute Genome Sequencing Center for Infectious Disease"/>
            <person name="Wu L."/>
            <person name="Ma J."/>
        </authorList>
    </citation>
    <scope>NUCLEOTIDE SEQUENCE [LARGE SCALE GENOMIC DNA]</scope>
    <source>
        <strain evidence="4">CCUG 62953</strain>
    </source>
</reference>
<dbReference type="RefSeq" id="WP_386802769.1">
    <property type="nucleotide sequence ID" value="NZ_JBHTMU010000013.1"/>
</dbReference>
<accession>A0ABW3ZHB7</accession>
<feature type="transmembrane region" description="Helical" evidence="2">
    <location>
        <begin position="6"/>
        <end position="26"/>
    </location>
</feature>
<proteinExistence type="predicted"/>
<evidence type="ECO:0000313" key="3">
    <source>
        <dbReference type="EMBL" id="MFD1342576.1"/>
    </source>
</evidence>
<dbReference type="EMBL" id="JBHTMU010000013">
    <property type="protein sequence ID" value="MFD1342576.1"/>
    <property type="molecule type" value="Genomic_DNA"/>
</dbReference>
<protein>
    <submittedName>
        <fullName evidence="3">Cbb3-type cytochrome oxidase assembly protein CcoS</fullName>
    </submittedName>
</protein>
<sequence length="50" mass="5435">MNVLVFLIPVSVTLGLLGLAGFVWTLRSGQYDDPAGDQARALSDRHDDHP</sequence>
<name>A0ABW3ZHB7_9RHOB</name>
<comment type="caution">
    <text evidence="3">The sequence shown here is derived from an EMBL/GenBank/DDBJ whole genome shotgun (WGS) entry which is preliminary data.</text>
</comment>
<dbReference type="Pfam" id="PF03597">
    <property type="entry name" value="FixS"/>
    <property type="match status" value="1"/>
</dbReference>
<dbReference type="Proteomes" id="UP001597135">
    <property type="component" value="Unassembled WGS sequence"/>
</dbReference>
<feature type="region of interest" description="Disordered" evidence="1">
    <location>
        <begin position="30"/>
        <end position="50"/>
    </location>
</feature>
<organism evidence="3 4">
    <name type="scientific">Litorisediminicola beolgyonensis</name>
    <dbReference type="NCBI Taxonomy" id="1173614"/>
    <lineage>
        <taxon>Bacteria</taxon>
        <taxon>Pseudomonadati</taxon>
        <taxon>Pseudomonadota</taxon>
        <taxon>Alphaproteobacteria</taxon>
        <taxon>Rhodobacterales</taxon>
        <taxon>Paracoccaceae</taxon>
        <taxon>Litorisediminicola</taxon>
    </lineage>
</organism>
<dbReference type="NCBIfam" id="TIGR00847">
    <property type="entry name" value="ccoS"/>
    <property type="match status" value="1"/>
</dbReference>
<keyword evidence="2" id="KW-0472">Membrane</keyword>
<keyword evidence="4" id="KW-1185">Reference proteome</keyword>